<protein>
    <submittedName>
        <fullName evidence="3">FecR domain-containing protein</fullName>
    </submittedName>
</protein>
<name>A0AA48GUJ3_9BACT</name>
<dbReference type="AlphaFoldDB" id="A0AA48GUJ3"/>
<feature type="compositionally biased region" description="Pro residues" evidence="1">
    <location>
        <begin position="484"/>
        <end position="498"/>
    </location>
</feature>
<organism evidence="3 4">
    <name type="scientific">Mesoterricola sediminis</name>
    <dbReference type="NCBI Taxonomy" id="2927980"/>
    <lineage>
        <taxon>Bacteria</taxon>
        <taxon>Pseudomonadati</taxon>
        <taxon>Acidobacteriota</taxon>
        <taxon>Holophagae</taxon>
        <taxon>Holophagales</taxon>
        <taxon>Holophagaceae</taxon>
        <taxon>Mesoterricola</taxon>
    </lineage>
</organism>
<keyword evidence="4" id="KW-1185">Reference proteome</keyword>
<feature type="signal peptide" evidence="2">
    <location>
        <begin position="1"/>
        <end position="21"/>
    </location>
</feature>
<feature type="chain" id="PRO_5041388063" evidence="2">
    <location>
        <begin position="22"/>
        <end position="579"/>
    </location>
</feature>
<feature type="compositionally biased region" description="Basic and acidic residues" evidence="1">
    <location>
        <begin position="554"/>
        <end position="579"/>
    </location>
</feature>
<keyword evidence="2" id="KW-0732">Signal</keyword>
<evidence type="ECO:0000256" key="2">
    <source>
        <dbReference type="SAM" id="SignalP"/>
    </source>
</evidence>
<dbReference type="Pfam" id="PF20245">
    <property type="entry name" value="DUF6600"/>
    <property type="match status" value="1"/>
</dbReference>
<evidence type="ECO:0000313" key="3">
    <source>
        <dbReference type="EMBL" id="BDU78039.1"/>
    </source>
</evidence>
<sequence>MFSKRIHAALIPAFLLLPAFLAPGLPAAAQTDPGDGWEDPGEDPLRHAMVREVDGTVLLAGSGEAETLGRGFPLGEGDVVESHGRGILQLGDGTLVAFGPGTRLRLEQLFAGEPGERATRLVLEAGRVRLRRATRGEAVLEVATGAGEVRLADGARGDFTLDADPGRPTVLRVHQGRATFQNTRGSERIFAGERLTVYGPSDTLDRVSTASAYGGDAFDGWADEALVVRLGESAGRVPAPLRYYADDLDRDGTWIQVENTWCWRPLRVEVGWRPYLHGRWGAFRGGLTWISAEPWGYVTHHHGRWGWSPAYGWYWIPGAAYSPAWVAWGSEGGWLGWAPLGRHGHPTVWASGPCWNVVAFRDAGSRDLYRHLHADPRVLRAFAEPRPGPRPWYAGRLVMDRGEWRDPDRFRHVLAHPDVARARAEAWGRRVGAPVPYRPQEPPPSGAYRPEPVRPPFQPRAEAPVPRSPRPWPIRQPEARPSEPPRAPGFRPVEPPRAPETRPVGRPSEPPREPQGQPVPRPVEPRRDPAPRPAEPPRPPVNPGPRVQPPRPAEPPRREEPRREEGGKPWHHPERRERS</sequence>
<dbReference type="InterPro" id="IPR046535">
    <property type="entry name" value="DUF6600"/>
</dbReference>
<feature type="compositionally biased region" description="Pro residues" evidence="1">
    <location>
        <begin position="531"/>
        <end position="553"/>
    </location>
</feature>
<evidence type="ECO:0000313" key="4">
    <source>
        <dbReference type="Proteomes" id="UP001228113"/>
    </source>
</evidence>
<proteinExistence type="predicted"/>
<gene>
    <name evidence="3" type="ORF">METESE_29970</name>
</gene>
<evidence type="ECO:0000256" key="1">
    <source>
        <dbReference type="SAM" id="MobiDB-lite"/>
    </source>
</evidence>
<dbReference type="PRINTS" id="PR01217">
    <property type="entry name" value="PRICHEXTENSN"/>
</dbReference>
<dbReference type="RefSeq" id="WP_316410531.1">
    <property type="nucleotide sequence ID" value="NZ_AP027081.1"/>
</dbReference>
<accession>A0AA48GUJ3</accession>
<dbReference type="KEGG" id="msea:METESE_29970"/>
<feature type="compositionally biased region" description="Pro residues" evidence="1">
    <location>
        <begin position="436"/>
        <end position="445"/>
    </location>
</feature>
<reference evidence="3" key="1">
    <citation type="journal article" date="2023" name="Int. J. Syst. Evol. Microbiol.">
        <title>Mesoterricola silvestris gen. nov., sp. nov., Mesoterricola sediminis sp. nov., Geothrix oryzae sp. nov., Geothrix edaphica sp. nov., Geothrix rubra sp. nov., and Geothrix limicola sp. nov., six novel members of Acidobacteriota isolated from soils.</title>
        <authorList>
            <person name="Itoh H."/>
            <person name="Sugisawa Y."/>
            <person name="Mise K."/>
            <person name="Xu Z."/>
            <person name="Kuniyasu M."/>
            <person name="Ushijima N."/>
            <person name="Kawano K."/>
            <person name="Kobayashi E."/>
            <person name="Shiratori Y."/>
            <person name="Masuda Y."/>
            <person name="Senoo K."/>
        </authorList>
    </citation>
    <scope>NUCLEOTIDE SEQUENCE</scope>
    <source>
        <strain evidence="3">W786</strain>
    </source>
</reference>
<dbReference type="EMBL" id="AP027081">
    <property type="protein sequence ID" value="BDU78039.1"/>
    <property type="molecule type" value="Genomic_DNA"/>
</dbReference>
<dbReference type="Proteomes" id="UP001228113">
    <property type="component" value="Chromosome"/>
</dbReference>
<feature type="region of interest" description="Disordered" evidence="1">
    <location>
        <begin position="433"/>
        <end position="579"/>
    </location>
</feature>